<gene>
    <name evidence="2" type="ORF">H4687_004823</name>
</gene>
<reference evidence="2 3" key="1">
    <citation type="submission" date="2020-10" db="EMBL/GenBank/DDBJ databases">
        <title>Sequencing the genomes of 1000 actinobacteria strains.</title>
        <authorList>
            <person name="Klenk H.-P."/>
        </authorList>
    </citation>
    <scope>NUCLEOTIDE SEQUENCE [LARGE SCALE GENOMIC DNA]</scope>
    <source>
        <strain evidence="2 3">DSM 41803</strain>
    </source>
</reference>
<sequence length="219" mass="23299">MDGVGDVTDVHDERDGRDVKGRGRAGTAAAVVVAVLMLGGVQGSMADAQSVGEVSNPAVTCHGTRPEGSLAGHLRPETPAETPLDRTLTYVDELVAGAHADVFTGLVVDEDGVAMDLYRMPSAALDKAVCDAAERGVTVRIHDRDVNERDLNALLDRVSEDMTRWDGTFDLREAGLDGTGRVQIGVDDPGKAEPILRKAYGDHDAKYLVVEYAPQAHLL</sequence>
<dbReference type="Proteomes" id="UP000629287">
    <property type="component" value="Unassembled WGS sequence"/>
</dbReference>
<accession>A0A8I0P9P6</accession>
<dbReference type="RefSeq" id="WP_225966798.1">
    <property type="nucleotide sequence ID" value="NZ_JADBGF010000001.1"/>
</dbReference>
<proteinExistence type="predicted"/>
<feature type="compositionally biased region" description="Basic and acidic residues" evidence="1">
    <location>
        <begin position="8"/>
        <end position="21"/>
    </location>
</feature>
<dbReference type="GeneID" id="86829386"/>
<dbReference type="EMBL" id="JADBGF010000001">
    <property type="protein sequence ID" value="MBE1598694.1"/>
    <property type="molecule type" value="Genomic_DNA"/>
</dbReference>
<feature type="region of interest" description="Disordered" evidence="1">
    <location>
        <begin position="1"/>
        <end position="21"/>
    </location>
</feature>
<name>A0A8I0P9P6_9ACTN</name>
<protein>
    <submittedName>
        <fullName evidence="2">Uncharacterized protein</fullName>
    </submittedName>
</protein>
<keyword evidence="3" id="KW-1185">Reference proteome</keyword>
<dbReference type="AlphaFoldDB" id="A0A8I0P9P6"/>
<evidence type="ECO:0000313" key="3">
    <source>
        <dbReference type="Proteomes" id="UP000629287"/>
    </source>
</evidence>
<comment type="caution">
    <text evidence="2">The sequence shown here is derived from an EMBL/GenBank/DDBJ whole genome shotgun (WGS) entry which is preliminary data.</text>
</comment>
<evidence type="ECO:0000313" key="2">
    <source>
        <dbReference type="EMBL" id="MBE1598694.1"/>
    </source>
</evidence>
<evidence type="ECO:0000256" key="1">
    <source>
        <dbReference type="SAM" id="MobiDB-lite"/>
    </source>
</evidence>
<organism evidence="2 3">
    <name type="scientific">Streptomyces stelliscabiei</name>
    <dbReference type="NCBI Taxonomy" id="146820"/>
    <lineage>
        <taxon>Bacteria</taxon>
        <taxon>Bacillati</taxon>
        <taxon>Actinomycetota</taxon>
        <taxon>Actinomycetes</taxon>
        <taxon>Kitasatosporales</taxon>
        <taxon>Streptomycetaceae</taxon>
        <taxon>Streptomyces</taxon>
    </lineage>
</organism>